<dbReference type="AlphaFoldDB" id="A0A6I6IUD4"/>
<accession>A0A6I6IUD4</accession>
<evidence type="ECO:0000313" key="3">
    <source>
        <dbReference type="Proteomes" id="UP000428330"/>
    </source>
</evidence>
<dbReference type="Gene3D" id="3.30.70.100">
    <property type="match status" value="1"/>
</dbReference>
<gene>
    <name evidence="2" type="ORF">EI983_12065</name>
</gene>
<keyword evidence="3" id="KW-1185">Reference proteome</keyword>
<evidence type="ECO:0000313" key="2">
    <source>
        <dbReference type="EMBL" id="QGX98966.1"/>
    </source>
</evidence>
<dbReference type="PROSITE" id="PS51502">
    <property type="entry name" value="S_R_A_B_BARREL"/>
    <property type="match status" value="1"/>
</dbReference>
<reference evidence="3" key="1">
    <citation type="submission" date="2018-12" db="EMBL/GenBank/DDBJ databases">
        <title>Complete genome sequence of Roseovarius sp. MME-070.</title>
        <authorList>
            <person name="Nam Y.-D."/>
            <person name="Kang J."/>
            <person name="Chung W.-H."/>
            <person name="Park Y.S."/>
        </authorList>
    </citation>
    <scope>NUCLEOTIDE SEQUENCE [LARGE SCALE GENOMIC DNA]</scope>
    <source>
        <strain evidence="3">MME-070</strain>
    </source>
</reference>
<dbReference type="KEGG" id="rom:EI983_12065"/>
<dbReference type="RefSeq" id="WP_157707647.1">
    <property type="nucleotide sequence ID" value="NZ_CP034348.1"/>
</dbReference>
<name>A0A6I6IUD4_9RHOB</name>
<dbReference type="SMART" id="SM00886">
    <property type="entry name" value="Dabb"/>
    <property type="match status" value="1"/>
</dbReference>
<sequence>MIRHIVFFSAKRDEEIEAIREGLTMLRDIPHSQHFEVGRNLRSDQITGTPVDVIVYAEFADEAALEAYKAHPIYEACIAKVRPLRDVRIAADFEADS</sequence>
<proteinExistence type="predicted"/>
<dbReference type="InterPro" id="IPR013097">
    <property type="entry name" value="Dabb"/>
</dbReference>
<feature type="domain" description="Stress-response A/B barrel" evidence="1">
    <location>
        <begin position="2"/>
        <end position="93"/>
    </location>
</feature>
<dbReference type="OrthoDB" id="9813140at2"/>
<organism evidence="2 3">
    <name type="scientific">Roseovarius faecimaris</name>
    <dbReference type="NCBI Taxonomy" id="2494550"/>
    <lineage>
        <taxon>Bacteria</taxon>
        <taxon>Pseudomonadati</taxon>
        <taxon>Pseudomonadota</taxon>
        <taxon>Alphaproteobacteria</taxon>
        <taxon>Rhodobacterales</taxon>
        <taxon>Roseobacteraceae</taxon>
        <taxon>Roseovarius</taxon>
    </lineage>
</organism>
<dbReference type="Proteomes" id="UP000428330">
    <property type="component" value="Chromosome"/>
</dbReference>
<protein>
    <submittedName>
        <fullName evidence="2">Dabb family protein</fullName>
    </submittedName>
</protein>
<dbReference type="Pfam" id="PF07876">
    <property type="entry name" value="Dabb"/>
    <property type="match status" value="1"/>
</dbReference>
<dbReference type="SUPFAM" id="SSF54909">
    <property type="entry name" value="Dimeric alpha+beta barrel"/>
    <property type="match status" value="1"/>
</dbReference>
<evidence type="ECO:0000259" key="1">
    <source>
        <dbReference type="PROSITE" id="PS51502"/>
    </source>
</evidence>
<dbReference type="InterPro" id="IPR011008">
    <property type="entry name" value="Dimeric_a/b-barrel"/>
</dbReference>
<dbReference type="EMBL" id="CP034348">
    <property type="protein sequence ID" value="QGX98966.1"/>
    <property type="molecule type" value="Genomic_DNA"/>
</dbReference>